<dbReference type="Gene3D" id="3.40.50.300">
    <property type="entry name" value="P-loop containing nucleotide triphosphate hydrolases"/>
    <property type="match status" value="1"/>
</dbReference>
<dbReference type="CDD" id="cd03220">
    <property type="entry name" value="ABC_KpsT_Wzt"/>
    <property type="match status" value="1"/>
</dbReference>
<evidence type="ECO:0000313" key="8">
    <source>
        <dbReference type="EMBL" id="XCC58010.1"/>
    </source>
</evidence>
<keyword evidence="2" id="KW-0813">Transport</keyword>
<dbReference type="GO" id="GO:0016887">
    <property type="term" value="F:ATP hydrolysis activity"/>
    <property type="evidence" value="ECO:0007669"/>
    <property type="project" value="InterPro"/>
</dbReference>
<reference evidence="8" key="1">
    <citation type="submission" date="2022-06" db="EMBL/GenBank/DDBJ databases">
        <title>New Polynucleobacter species.</title>
        <authorList>
            <person name="Hahn M.W."/>
        </authorList>
    </citation>
    <scope>NUCLEOTIDE SEQUENCE</scope>
    <source>
        <strain evidence="8">UK-FUSCHL-C3</strain>
    </source>
</reference>
<dbReference type="SUPFAM" id="SSF52540">
    <property type="entry name" value="P-loop containing nucleoside triphosphate hydrolases"/>
    <property type="match status" value="1"/>
</dbReference>
<keyword evidence="4" id="KW-0997">Cell inner membrane</keyword>
<feature type="domain" description="ABC transporter" evidence="7">
    <location>
        <begin position="26"/>
        <end position="247"/>
    </location>
</feature>
<protein>
    <submittedName>
        <fullName evidence="8">ABC transporter ATP-binding protein</fullName>
    </submittedName>
</protein>
<dbReference type="InterPro" id="IPR027417">
    <property type="entry name" value="P-loop_NTPase"/>
</dbReference>
<gene>
    <name evidence="8" type="ORF">NKE59_01595</name>
</gene>
<evidence type="ECO:0000256" key="1">
    <source>
        <dbReference type="ARBA" id="ARBA00005417"/>
    </source>
</evidence>
<dbReference type="InterPro" id="IPR015860">
    <property type="entry name" value="ABC_transpr_TagH-like"/>
</dbReference>
<dbReference type="GO" id="GO:0016020">
    <property type="term" value="C:membrane"/>
    <property type="evidence" value="ECO:0007669"/>
    <property type="project" value="InterPro"/>
</dbReference>
<dbReference type="InterPro" id="IPR050683">
    <property type="entry name" value="Bact_Polysacc_Export_ATP-bd"/>
</dbReference>
<accession>A0AAU8A3L0</accession>
<dbReference type="SMART" id="SM00382">
    <property type="entry name" value="AAA"/>
    <property type="match status" value="1"/>
</dbReference>
<evidence type="ECO:0000259" key="7">
    <source>
        <dbReference type="PROSITE" id="PS50893"/>
    </source>
</evidence>
<dbReference type="PROSITE" id="PS50893">
    <property type="entry name" value="ABC_TRANSPORTER_2"/>
    <property type="match status" value="1"/>
</dbReference>
<dbReference type="PANTHER" id="PTHR46743:SF2">
    <property type="entry name" value="TEICHOIC ACIDS EXPORT ATP-BINDING PROTEIN TAGH"/>
    <property type="match status" value="1"/>
</dbReference>
<dbReference type="InterPro" id="IPR003593">
    <property type="entry name" value="AAA+_ATPase"/>
</dbReference>
<keyword evidence="6 8" id="KW-0067">ATP-binding</keyword>
<name>A0AAU8A3L0_9BURK</name>
<proteinExistence type="inferred from homology"/>
<dbReference type="EMBL" id="CP099959">
    <property type="protein sequence ID" value="XCC58010.1"/>
    <property type="molecule type" value="Genomic_DNA"/>
</dbReference>
<dbReference type="InterPro" id="IPR003439">
    <property type="entry name" value="ABC_transporter-like_ATP-bd"/>
</dbReference>
<evidence type="ECO:0000256" key="6">
    <source>
        <dbReference type="ARBA" id="ARBA00022840"/>
    </source>
</evidence>
<evidence type="ECO:0000256" key="4">
    <source>
        <dbReference type="ARBA" id="ARBA00022519"/>
    </source>
</evidence>
<evidence type="ECO:0000256" key="2">
    <source>
        <dbReference type="ARBA" id="ARBA00022448"/>
    </source>
</evidence>
<evidence type="ECO:0000256" key="3">
    <source>
        <dbReference type="ARBA" id="ARBA00022475"/>
    </source>
</evidence>
<dbReference type="RefSeq" id="WP_353439156.1">
    <property type="nucleotide sequence ID" value="NZ_CP099959.1"/>
</dbReference>
<sequence>MSTKSNAPVLVSKNVSVRFPLNSSASRWRLLFGRGIDSWHDALTNVSLSVPRGKIIGVIGRNGAGKSTLLRTLAGVYPLAAGRVIRLGPISALFELGGMGGLLMTGQQYVIRWLRLNGVPRGDWVDLIEEIRNFSELGDRLDDRIYTYSAGMAARLYFSTATSIGNEIYLIDEVLSVGDEHFQAKCWKRVRERLAKGVSGVLVTHDWSAIMRLCEFTCELEGGQIVAEGDSEAVICGYLKLSDQLDPNRLARFSDECPISVSGISGKNWDFEVPIVVAADSLVFFNYSIEKLILGEDWQILFIGSETLVASSRGDYSVKIQVPNLPLPSGQYRLNLFLSGTKPEDGGIKQNFDIRSWTTGNSIKLHVDGIKESALVKLPFITEFV</sequence>
<dbReference type="Pfam" id="PF00005">
    <property type="entry name" value="ABC_tran"/>
    <property type="match status" value="1"/>
</dbReference>
<keyword evidence="5" id="KW-0547">Nucleotide-binding</keyword>
<organism evidence="8">
    <name type="scientific">Polynucleobacter sp. UK-FUSCHL-C3</name>
    <dbReference type="NCBI Taxonomy" id="2955208"/>
    <lineage>
        <taxon>Bacteria</taxon>
        <taxon>Pseudomonadati</taxon>
        <taxon>Pseudomonadota</taxon>
        <taxon>Betaproteobacteria</taxon>
        <taxon>Burkholderiales</taxon>
        <taxon>Burkholderiaceae</taxon>
        <taxon>Polynucleobacter</taxon>
    </lineage>
</organism>
<evidence type="ECO:0000256" key="5">
    <source>
        <dbReference type="ARBA" id="ARBA00022741"/>
    </source>
</evidence>
<comment type="similarity">
    <text evidence="1">Belongs to the ABC transporter superfamily.</text>
</comment>
<dbReference type="PANTHER" id="PTHR46743">
    <property type="entry name" value="TEICHOIC ACIDS EXPORT ATP-BINDING PROTEIN TAGH"/>
    <property type="match status" value="1"/>
</dbReference>
<keyword evidence="3" id="KW-1003">Cell membrane</keyword>
<dbReference type="GO" id="GO:0140359">
    <property type="term" value="F:ABC-type transporter activity"/>
    <property type="evidence" value="ECO:0007669"/>
    <property type="project" value="InterPro"/>
</dbReference>
<dbReference type="GO" id="GO:0005524">
    <property type="term" value="F:ATP binding"/>
    <property type="evidence" value="ECO:0007669"/>
    <property type="project" value="UniProtKB-KW"/>
</dbReference>
<keyword evidence="4" id="KW-0472">Membrane</keyword>
<dbReference type="AlphaFoldDB" id="A0AAU8A3L0"/>